<dbReference type="Pfam" id="PF21172">
    <property type="entry name" value="CueP"/>
    <property type="match status" value="1"/>
</dbReference>
<keyword evidence="1" id="KW-0732">Signal</keyword>
<dbReference type="PROSITE" id="PS51257">
    <property type="entry name" value="PROKAR_LIPOPROTEIN"/>
    <property type="match status" value="1"/>
</dbReference>
<dbReference type="Proteomes" id="UP000019222">
    <property type="component" value="Chromosome"/>
</dbReference>
<dbReference type="Gene3D" id="2.60.40.3700">
    <property type="match status" value="1"/>
</dbReference>
<accession>W5Y3Z3</accession>
<protein>
    <recommendedName>
        <fullName evidence="4">Secreted protein</fullName>
    </recommendedName>
</protein>
<dbReference type="RefSeq" id="WP_025253904.1">
    <property type="nucleotide sequence ID" value="NZ_CP004353.1"/>
</dbReference>
<evidence type="ECO:0000256" key="1">
    <source>
        <dbReference type="SAM" id="SignalP"/>
    </source>
</evidence>
<proteinExistence type="predicted"/>
<dbReference type="NCBIfam" id="NF038094">
    <property type="entry name" value="CueP_fam"/>
    <property type="match status" value="1"/>
</dbReference>
<dbReference type="EMBL" id="CP004353">
    <property type="protein sequence ID" value="AHI23932.1"/>
    <property type="molecule type" value="Genomic_DNA"/>
</dbReference>
<name>W5Y3Z3_9CORY</name>
<gene>
    <name evidence="2" type="ORF">B843_12780</name>
</gene>
<dbReference type="PATRIC" id="fig|1224164.3.peg.2580"/>
<dbReference type="HOGENOM" id="CLU_115304_0_0_11"/>
<evidence type="ECO:0000313" key="3">
    <source>
        <dbReference type="Proteomes" id="UP000019222"/>
    </source>
</evidence>
<reference evidence="2 3" key="1">
    <citation type="submission" date="2013-02" db="EMBL/GenBank/DDBJ databases">
        <title>The complete genome sequence of Corynebacterium vitaeruminis DSM 20294.</title>
        <authorList>
            <person name="Ruckert C."/>
            <person name="Albersmeier A."/>
            <person name="Kalinowski J."/>
        </authorList>
    </citation>
    <scope>NUCLEOTIDE SEQUENCE [LARGE SCALE GENOMIC DNA]</scope>
    <source>
        <strain evidence="3">ATCC 10234</strain>
    </source>
</reference>
<feature type="signal peptide" evidence="1">
    <location>
        <begin position="1"/>
        <end position="21"/>
    </location>
</feature>
<evidence type="ECO:0008006" key="4">
    <source>
        <dbReference type="Google" id="ProtNLM"/>
    </source>
</evidence>
<sequence length="208" mass="22190">MKRRQATIATLSILTAAASFVGLTACGSEQADSAASNASASSSSSAGANELLAKYELQDKDATTIIDELDRLVVADRPSDLRASVRPDELQIANANNKEEFLSLPLPDNTTYISVAPYEFQTHDCFYHSLTTCKGELANTPIHVTFTDKDGNTLIDEDTTTFDNGFAGFWVPEETTGTITVQSEGKTGTVDFDSTADGATCVTTLKLS</sequence>
<dbReference type="STRING" id="1224164.B843_12780"/>
<dbReference type="KEGG" id="cvt:B843_12780"/>
<dbReference type="InterPro" id="IPR047808">
    <property type="entry name" value="CueP-like"/>
</dbReference>
<feature type="chain" id="PRO_5038441186" description="Secreted protein" evidence="1">
    <location>
        <begin position="22"/>
        <end position="208"/>
    </location>
</feature>
<dbReference type="AlphaFoldDB" id="W5Y3Z3"/>
<organism evidence="2 3">
    <name type="scientific">Corynebacterium vitaeruminis DSM 20294</name>
    <dbReference type="NCBI Taxonomy" id="1224164"/>
    <lineage>
        <taxon>Bacteria</taxon>
        <taxon>Bacillati</taxon>
        <taxon>Actinomycetota</taxon>
        <taxon>Actinomycetes</taxon>
        <taxon>Mycobacteriales</taxon>
        <taxon>Corynebacteriaceae</taxon>
        <taxon>Corynebacterium</taxon>
    </lineage>
</organism>
<dbReference type="eggNOG" id="ENOG502ZBTG">
    <property type="taxonomic scope" value="Bacteria"/>
</dbReference>
<keyword evidence="3" id="KW-1185">Reference proteome</keyword>
<evidence type="ECO:0000313" key="2">
    <source>
        <dbReference type="EMBL" id="AHI23932.1"/>
    </source>
</evidence>